<reference evidence="2" key="2">
    <citation type="submission" date="2010-07" db="EMBL/GenBank/DDBJ databases">
        <authorList>
            <consortium name="The Broad Institute Genome Sequencing Platform"/>
            <consortium name="Broad Institute Genome Sequencing Center for Infectious Disease"/>
            <person name="Ma L.-J."/>
            <person name="Dead R."/>
            <person name="Young S."/>
            <person name="Zeng Q."/>
            <person name="Koehrsen M."/>
            <person name="Alvarado L."/>
            <person name="Berlin A."/>
            <person name="Chapman S.B."/>
            <person name="Chen Z."/>
            <person name="Freedman E."/>
            <person name="Gellesch M."/>
            <person name="Goldberg J."/>
            <person name="Griggs A."/>
            <person name="Gujja S."/>
            <person name="Heilman E.R."/>
            <person name="Heiman D."/>
            <person name="Hepburn T."/>
            <person name="Howarth C."/>
            <person name="Jen D."/>
            <person name="Larson L."/>
            <person name="Mehta T."/>
            <person name="Neiman D."/>
            <person name="Pearson M."/>
            <person name="Roberts A."/>
            <person name="Saif S."/>
            <person name="Shea T."/>
            <person name="Shenoy N."/>
            <person name="Sisk P."/>
            <person name="Stolte C."/>
            <person name="Sykes S."/>
            <person name="Walk T."/>
            <person name="White J."/>
            <person name="Yandava C."/>
            <person name="Haas B."/>
            <person name="Nusbaum C."/>
            <person name="Birren B."/>
        </authorList>
    </citation>
    <scope>NUCLEOTIDE SEQUENCE</scope>
    <source>
        <strain evidence="2">R3-111a-1</strain>
    </source>
</reference>
<organism evidence="2">
    <name type="scientific">Gaeumannomyces tritici (strain R3-111a-1)</name>
    <name type="common">Wheat and barley take-all root rot fungus</name>
    <name type="synonym">Gaeumannomyces graminis var. tritici</name>
    <dbReference type="NCBI Taxonomy" id="644352"/>
    <lineage>
        <taxon>Eukaryota</taxon>
        <taxon>Fungi</taxon>
        <taxon>Dikarya</taxon>
        <taxon>Ascomycota</taxon>
        <taxon>Pezizomycotina</taxon>
        <taxon>Sordariomycetes</taxon>
        <taxon>Sordariomycetidae</taxon>
        <taxon>Magnaporthales</taxon>
        <taxon>Magnaporthaceae</taxon>
        <taxon>Gaeumannomyces</taxon>
    </lineage>
</organism>
<proteinExistence type="predicted"/>
<evidence type="ECO:0000313" key="4">
    <source>
        <dbReference type="Proteomes" id="UP000006039"/>
    </source>
</evidence>
<feature type="compositionally biased region" description="Basic and acidic residues" evidence="1">
    <location>
        <begin position="131"/>
        <end position="140"/>
    </location>
</feature>
<dbReference type="Proteomes" id="UP000006039">
    <property type="component" value="Unassembled WGS sequence"/>
</dbReference>
<dbReference type="AlphaFoldDB" id="J3NJ99"/>
<dbReference type="VEuPathDB" id="FungiDB:GGTG_01333"/>
<protein>
    <submittedName>
        <fullName evidence="2 3">Uncharacterized protein</fullName>
    </submittedName>
</protein>
<accession>J3NJ99</accession>
<reference evidence="3" key="4">
    <citation type="journal article" date="2015" name="G3 (Bethesda)">
        <title>Genome sequences of three phytopathogenic species of the Magnaporthaceae family of fungi.</title>
        <authorList>
            <person name="Okagaki L.H."/>
            <person name="Nunes C.C."/>
            <person name="Sailsbery J."/>
            <person name="Clay B."/>
            <person name="Brown D."/>
            <person name="John T."/>
            <person name="Oh Y."/>
            <person name="Young N."/>
            <person name="Fitzgerald M."/>
            <person name="Haas B.J."/>
            <person name="Zeng Q."/>
            <person name="Young S."/>
            <person name="Adiconis X."/>
            <person name="Fan L."/>
            <person name="Levin J.Z."/>
            <person name="Mitchell T.K."/>
            <person name="Okubara P.A."/>
            <person name="Farman M.L."/>
            <person name="Kohn L.M."/>
            <person name="Birren B."/>
            <person name="Ma L.-J."/>
            <person name="Dean R.A."/>
        </authorList>
    </citation>
    <scope>NUCLEOTIDE SEQUENCE</scope>
    <source>
        <strain evidence="3">R3-111a-1</strain>
    </source>
</reference>
<dbReference type="RefSeq" id="XP_009217359.1">
    <property type="nucleotide sequence ID" value="XM_009219095.1"/>
</dbReference>
<reference evidence="3" key="5">
    <citation type="submission" date="2018-04" db="UniProtKB">
        <authorList>
            <consortium name="EnsemblFungi"/>
        </authorList>
    </citation>
    <scope>IDENTIFICATION</scope>
    <source>
        <strain evidence="3">R3-111a-1</strain>
    </source>
</reference>
<feature type="region of interest" description="Disordered" evidence="1">
    <location>
        <begin position="119"/>
        <end position="140"/>
    </location>
</feature>
<dbReference type="HOGENOM" id="CLU_1835294_0_0_1"/>
<reference evidence="4" key="1">
    <citation type="submission" date="2010-07" db="EMBL/GenBank/DDBJ databases">
        <title>The genome sequence of Gaeumannomyces graminis var. tritici strain R3-111a-1.</title>
        <authorList>
            <consortium name="The Broad Institute Genome Sequencing Platform"/>
            <person name="Ma L.-J."/>
            <person name="Dead R."/>
            <person name="Young S."/>
            <person name="Zeng Q."/>
            <person name="Koehrsen M."/>
            <person name="Alvarado L."/>
            <person name="Berlin A."/>
            <person name="Chapman S.B."/>
            <person name="Chen Z."/>
            <person name="Freedman E."/>
            <person name="Gellesch M."/>
            <person name="Goldberg J."/>
            <person name="Griggs A."/>
            <person name="Gujja S."/>
            <person name="Heilman E.R."/>
            <person name="Heiman D."/>
            <person name="Hepburn T."/>
            <person name="Howarth C."/>
            <person name="Jen D."/>
            <person name="Larson L."/>
            <person name="Mehta T."/>
            <person name="Neiman D."/>
            <person name="Pearson M."/>
            <person name="Roberts A."/>
            <person name="Saif S."/>
            <person name="Shea T."/>
            <person name="Shenoy N."/>
            <person name="Sisk P."/>
            <person name="Stolte C."/>
            <person name="Sykes S."/>
            <person name="Walk T."/>
            <person name="White J."/>
            <person name="Yandava C."/>
            <person name="Haas B."/>
            <person name="Nusbaum C."/>
            <person name="Birren B."/>
        </authorList>
    </citation>
    <scope>NUCLEOTIDE SEQUENCE [LARGE SCALE GENOMIC DNA]</scope>
    <source>
        <strain evidence="4">R3-111a-1</strain>
    </source>
</reference>
<dbReference type="GeneID" id="20341791"/>
<evidence type="ECO:0000313" key="3">
    <source>
        <dbReference type="EnsemblFungi" id="EJT81350"/>
    </source>
</evidence>
<sequence length="140" mass="14989">MRGSDARESGYRVPVTHALWPDPKPKPLGKGGCGVSPAWWCEPGCLGTARTSGEGPVMRAMPTMPAAATNKKALLGAGFGALGCHSAAMQVWRPEEHRSRRGNLGLHCARPQRVGTVVRRSASASVQRQCTRPDREGGRY</sequence>
<dbReference type="EMBL" id="GL385395">
    <property type="protein sequence ID" value="EJT81350.1"/>
    <property type="molecule type" value="Genomic_DNA"/>
</dbReference>
<evidence type="ECO:0000256" key="1">
    <source>
        <dbReference type="SAM" id="MobiDB-lite"/>
    </source>
</evidence>
<name>J3NJ99_GAET3</name>
<gene>
    <name evidence="3" type="primary">20341791</name>
    <name evidence="2" type="ORF">GGTG_01333</name>
</gene>
<evidence type="ECO:0000313" key="2">
    <source>
        <dbReference type="EMBL" id="EJT81350.1"/>
    </source>
</evidence>
<dbReference type="EnsemblFungi" id="EJT81350">
    <property type="protein sequence ID" value="EJT81350"/>
    <property type="gene ID" value="GGTG_01333"/>
</dbReference>
<reference evidence="2" key="3">
    <citation type="submission" date="2010-09" db="EMBL/GenBank/DDBJ databases">
        <title>Annotation of Gaeumannomyces graminis var. tritici R3-111a-1.</title>
        <authorList>
            <consortium name="The Broad Institute Genome Sequencing Platform"/>
            <person name="Ma L.-J."/>
            <person name="Dead R."/>
            <person name="Young S.K."/>
            <person name="Zeng Q."/>
            <person name="Gargeya S."/>
            <person name="Fitzgerald M."/>
            <person name="Haas B."/>
            <person name="Abouelleil A."/>
            <person name="Alvarado L."/>
            <person name="Arachchi H.M."/>
            <person name="Berlin A."/>
            <person name="Brown A."/>
            <person name="Chapman S.B."/>
            <person name="Chen Z."/>
            <person name="Dunbar C."/>
            <person name="Freedman E."/>
            <person name="Gearin G."/>
            <person name="Gellesch M."/>
            <person name="Goldberg J."/>
            <person name="Griggs A."/>
            <person name="Gujja S."/>
            <person name="Heiman D."/>
            <person name="Howarth C."/>
            <person name="Larson L."/>
            <person name="Lui A."/>
            <person name="MacDonald P.J.P."/>
            <person name="Mehta T."/>
            <person name="Montmayeur A."/>
            <person name="Murphy C."/>
            <person name="Neiman D."/>
            <person name="Pearson M."/>
            <person name="Priest M."/>
            <person name="Roberts A."/>
            <person name="Saif S."/>
            <person name="Shea T."/>
            <person name="Shenoy N."/>
            <person name="Sisk P."/>
            <person name="Stolte C."/>
            <person name="Sykes S."/>
            <person name="Yandava C."/>
            <person name="Wortman J."/>
            <person name="Nusbaum C."/>
            <person name="Birren B."/>
        </authorList>
    </citation>
    <scope>NUCLEOTIDE SEQUENCE</scope>
    <source>
        <strain evidence="2">R3-111a-1</strain>
    </source>
</reference>
<keyword evidence="4" id="KW-1185">Reference proteome</keyword>